<dbReference type="Gene3D" id="3.90.190.20">
    <property type="entry name" value="Mur ligase, C-terminal domain"/>
    <property type="match status" value="1"/>
</dbReference>
<dbReference type="FunFam" id="3.40.1190.10:FF:000012">
    <property type="entry name" value="Dihydrofolate synthetase"/>
    <property type="match status" value="1"/>
</dbReference>
<evidence type="ECO:0000256" key="1">
    <source>
        <dbReference type="ARBA" id="ARBA00008276"/>
    </source>
</evidence>
<dbReference type="STRING" id="4577.K7UD08"/>
<dbReference type="InterPro" id="IPR036615">
    <property type="entry name" value="Mur_ligase_C_dom_sf"/>
</dbReference>
<organism evidence="9">
    <name type="scientific">Zea mays</name>
    <name type="common">Maize</name>
    <dbReference type="NCBI Taxonomy" id="4577"/>
    <lineage>
        <taxon>Eukaryota</taxon>
        <taxon>Viridiplantae</taxon>
        <taxon>Streptophyta</taxon>
        <taxon>Embryophyta</taxon>
        <taxon>Tracheophyta</taxon>
        <taxon>Spermatophyta</taxon>
        <taxon>Magnoliopsida</taxon>
        <taxon>Liliopsida</taxon>
        <taxon>Poales</taxon>
        <taxon>Poaceae</taxon>
        <taxon>PACMAD clade</taxon>
        <taxon>Panicoideae</taxon>
        <taxon>Andropogonodae</taxon>
        <taxon>Andropogoneae</taxon>
        <taxon>Tripsacinae</taxon>
        <taxon>Zea</taxon>
    </lineage>
</organism>
<evidence type="ECO:0000256" key="6">
    <source>
        <dbReference type="ARBA" id="ARBA00022842"/>
    </source>
</evidence>
<feature type="domain" description="Mur ligase central" evidence="8">
    <location>
        <begin position="168"/>
        <end position="413"/>
    </location>
</feature>
<evidence type="ECO:0000256" key="5">
    <source>
        <dbReference type="ARBA" id="ARBA00022840"/>
    </source>
</evidence>
<evidence type="ECO:0000256" key="3">
    <source>
        <dbReference type="ARBA" id="ARBA00022723"/>
    </source>
</evidence>
<evidence type="ECO:0000256" key="4">
    <source>
        <dbReference type="ARBA" id="ARBA00022741"/>
    </source>
</evidence>
<dbReference type="PANTHER" id="PTHR11136">
    <property type="entry name" value="FOLYLPOLYGLUTAMATE SYNTHASE-RELATED"/>
    <property type="match status" value="1"/>
</dbReference>
<dbReference type="GO" id="GO:0005524">
    <property type="term" value="F:ATP binding"/>
    <property type="evidence" value="ECO:0007669"/>
    <property type="project" value="UniProtKB-KW"/>
</dbReference>
<evidence type="ECO:0000259" key="8">
    <source>
        <dbReference type="Pfam" id="PF08245"/>
    </source>
</evidence>
<evidence type="ECO:0000313" key="9">
    <source>
        <dbReference type="EMBL" id="AQK40156.1"/>
    </source>
</evidence>
<dbReference type="SUPFAM" id="SSF53623">
    <property type="entry name" value="MurD-like peptide ligases, catalytic domain"/>
    <property type="match status" value="1"/>
</dbReference>
<dbReference type="PANTHER" id="PTHR11136:SF0">
    <property type="entry name" value="DIHYDROFOLATE SYNTHETASE-RELATED"/>
    <property type="match status" value="1"/>
</dbReference>
<dbReference type="EMBL" id="CM000786">
    <property type="protein sequence ID" value="AQK40156.1"/>
    <property type="molecule type" value="Genomic_DNA"/>
</dbReference>
<dbReference type="IntAct" id="K7UD08">
    <property type="interactions" value="1"/>
</dbReference>
<protein>
    <submittedName>
        <fullName evidence="9">Dihydrofolate synthetase</fullName>
    </submittedName>
</protein>
<name>K7UD08_MAIZE</name>
<dbReference type="eggNOG" id="KOG2525">
    <property type="taxonomic scope" value="Eukaryota"/>
</dbReference>
<dbReference type="InterPro" id="IPR013221">
    <property type="entry name" value="Mur_ligase_cen"/>
</dbReference>
<dbReference type="SUPFAM" id="SSF53244">
    <property type="entry name" value="MurD-like peptide ligases, peptide-binding domain"/>
    <property type="match status" value="1"/>
</dbReference>
<dbReference type="GO" id="GO:0046872">
    <property type="term" value="F:metal ion binding"/>
    <property type="evidence" value="ECO:0007669"/>
    <property type="project" value="UniProtKB-KW"/>
</dbReference>
<dbReference type="PROSITE" id="PS01012">
    <property type="entry name" value="FOLYLPOLYGLU_SYNT_2"/>
    <property type="match status" value="1"/>
</dbReference>
<keyword evidence="5" id="KW-0067">ATP-binding</keyword>
<proteinExistence type="inferred from homology"/>
<dbReference type="Pfam" id="PF08245">
    <property type="entry name" value="Mur_ligase_M"/>
    <property type="match status" value="1"/>
</dbReference>
<keyword evidence="3" id="KW-0479">Metal-binding</keyword>
<comment type="similarity">
    <text evidence="1">Belongs to the folylpolyglutamate synthase family.</text>
</comment>
<dbReference type="InParanoid" id="K7UD08"/>
<reference evidence="9" key="1">
    <citation type="submission" date="2015-12" db="EMBL/GenBank/DDBJ databases">
        <title>Update maize B73 reference genome by single molecule sequencing technologies.</title>
        <authorList>
            <consortium name="Maize Genome Sequencing Project"/>
            <person name="Ware D."/>
        </authorList>
    </citation>
    <scope>NUCLEOTIDE SEQUENCE</scope>
    <source>
        <tissue evidence="9">Seedling</tissue>
    </source>
</reference>
<keyword evidence="4" id="KW-0547">Nucleotide-binding</keyword>
<evidence type="ECO:0000256" key="2">
    <source>
        <dbReference type="ARBA" id="ARBA00022598"/>
    </source>
</evidence>
<dbReference type="OMA" id="ISHSMYS"/>
<dbReference type="NCBIfam" id="TIGR01499">
    <property type="entry name" value="folC"/>
    <property type="match status" value="1"/>
</dbReference>
<gene>
    <name evidence="9" type="ORF">ZEAMMB73_Zm00001d023817</name>
</gene>
<dbReference type="SMR" id="K7UD08"/>
<dbReference type="PaxDb" id="4577-GRMZM2G304915_P04"/>
<feature type="signal peptide" evidence="7">
    <location>
        <begin position="1"/>
        <end position="19"/>
    </location>
</feature>
<accession>K7UD08</accession>
<dbReference type="GO" id="GO:0004326">
    <property type="term" value="F:tetrahydrofolylpolyglutamate synthase activity"/>
    <property type="evidence" value="ECO:0007669"/>
    <property type="project" value="InterPro"/>
</dbReference>
<sequence length="633" mass="67200">MLLLCSLLVVCRLLALVLRCPTPASSPQSAPADPTTAQALTQHLSVSRGKEHLRVTSAIARSTSPPAAAARPRRMLGHRFPTALRLPHGLLQRRSIMARRGLTIMAGGEAEGPLAGFFDYMERLRNYERSGVPRGAGTDSDDGFDLGRMRRLLRRLGDPHTHFPAVHIAGTKGKGSTAAFLSNIMRAQGYNVGCYSSPHLLTIRERISVGNDGGPVPVRLLSDLFDEAKKAIDEAIESENGSLTHFEVFTALSFLLFSQQNVDIAIIEAGLGGARDATNVIRSTELAASVITTVGREHLVALGGSLQSIAIAKSGIIKQGRPVVIGGPFSEDIEQIIRDRAFLTQSPVISACGHGIKSFTKCIDWDNGKPYQRCYISIKISRDVPLSIEMHDINLQLLGDHQRQNAVTAACAALCLCSQGWDISDASIQAGLEETQLPGRSQFLTAEEASALGFDSASTVLIDGAHTEESAKALSGVIKTVRPEGPLALVVGMASDKEHLAFAEQLLSGQTPDVVLLTEASVAGGTSRAMPASSLKEVWIAAARDRGIEYVDIGGVSGAETPEHISDLLDCSPSSNSGRKPMVIGCQDVAPFSSNLIVAASQLLESRGTAPGLICVTGSLHLVGAVLQQMGRH</sequence>
<dbReference type="InterPro" id="IPR018109">
    <property type="entry name" value="Folylpolyglutamate_synth_CS"/>
</dbReference>
<dbReference type="AlphaFoldDB" id="K7UD08"/>
<keyword evidence="6" id="KW-0460">Magnesium</keyword>
<keyword evidence="2" id="KW-0436">Ligase</keyword>
<dbReference type="EMBL" id="CM000786">
    <property type="protein sequence ID" value="AQK40159.1"/>
    <property type="molecule type" value="Genomic_DNA"/>
</dbReference>
<evidence type="ECO:0000256" key="7">
    <source>
        <dbReference type="SAM" id="SignalP"/>
    </source>
</evidence>
<dbReference type="PROSITE" id="PS01011">
    <property type="entry name" value="FOLYLPOLYGLU_SYNT_1"/>
    <property type="match status" value="1"/>
</dbReference>
<keyword evidence="7" id="KW-0732">Signal</keyword>
<dbReference type="InterPro" id="IPR036565">
    <property type="entry name" value="Mur-like_cat_sf"/>
</dbReference>
<feature type="chain" id="PRO_5011207605" evidence="7">
    <location>
        <begin position="20"/>
        <end position="633"/>
    </location>
</feature>
<dbReference type="Gene3D" id="3.40.1190.10">
    <property type="entry name" value="Mur-like, catalytic domain"/>
    <property type="match status" value="1"/>
</dbReference>
<dbReference type="ExpressionAtlas" id="K7UD08">
    <property type="expression patterns" value="baseline and differential"/>
</dbReference>
<dbReference type="InterPro" id="IPR001645">
    <property type="entry name" value="Folylpolyglutamate_synth"/>
</dbReference>